<evidence type="ECO:0000256" key="13">
    <source>
        <dbReference type="ARBA" id="ARBA00023211"/>
    </source>
</evidence>
<dbReference type="SUPFAM" id="SSF50370">
    <property type="entry name" value="Ricin B-like lectins"/>
    <property type="match status" value="1"/>
</dbReference>
<keyword evidence="14" id="KW-0808">Transferase</keyword>
<dbReference type="SMART" id="SM00458">
    <property type="entry name" value="RICIN"/>
    <property type="match status" value="1"/>
</dbReference>
<dbReference type="Pfam" id="PF00535">
    <property type="entry name" value="Glycos_transf_2"/>
    <property type="match status" value="1"/>
</dbReference>
<accession>A0A085NED5</accession>
<evidence type="ECO:0000313" key="18">
    <source>
        <dbReference type="Proteomes" id="UP000030764"/>
    </source>
</evidence>
<dbReference type="PANTHER" id="PTHR11675:SF134">
    <property type="entry name" value="N-ACETYLGALACTOSAMINYLTRANSFERASE 4-RELATED"/>
    <property type="match status" value="1"/>
</dbReference>
<dbReference type="InterPro" id="IPR001173">
    <property type="entry name" value="Glyco_trans_2-like"/>
</dbReference>
<feature type="transmembrane region" description="Helical" evidence="14">
    <location>
        <begin position="33"/>
        <end position="54"/>
    </location>
</feature>
<evidence type="ECO:0000313" key="16">
    <source>
        <dbReference type="EMBL" id="KFD59068.1"/>
    </source>
</evidence>
<evidence type="ECO:0000256" key="3">
    <source>
        <dbReference type="ARBA" id="ARBA00004922"/>
    </source>
</evidence>
<dbReference type="EC" id="2.4.1.-" evidence="14"/>
<comment type="similarity">
    <text evidence="4 14">Belongs to the glycosyltransferase 2 family. GalNAc-T subfamily.</text>
</comment>
<dbReference type="GO" id="GO:0000139">
    <property type="term" value="C:Golgi membrane"/>
    <property type="evidence" value="ECO:0007669"/>
    <property type="project" value="UniProtKB-SubCell"/>
</dbReference>
<evidence type="ECO:0000256" key="11">
    <source>
        <dbReference type="ARBA" id="ARBA00023157"/>
    </source>
</evidence>
<gene>
    <name evidence="16" type="ORF">M513_00231</name>
    <name evidence="17" type="ORF">M514_00231</name>
</gene>
<dbReference type="PANTHER" id="PTHR11675">
    <property type="entry name" value="N-ACETYLGALACTOSAMINYLTRANSFERASE"/>
    <property type="match status" value="1"/>
</dbReference>
<comment type="subcellular location">
    <subcellularLocation>
        <location evidence="2 14">Golgi apparatus membrane</location>
        <topology evidence="2 14">Single-pass type II membrane protein</topology>
    </subcellularLocation>
</comment>
<keyword evidence="6 14" id="KW-0430">Lectin</keyword>
<feature type="domain" description="Ricin B lectin" evidence="15">
    <location>
        <begin position="454"/>
        <end position="572"/>
    </location>
</feature>
<dbReference type="CDD" id="cd02510">
    <property type="entry name" value="pp-GalNAc-T"/>
    <property type="match status" value="1"/>
</dbReference>
<keyword evidence="13 14" id="KW-0464">Manganese</keyword>
<reference evidence="17 18" key="1">
    <citation type="journal article" date="2014" name="Nat. Genet.">
        <title>Genome and transcriptome of the porcine whipworm Trichuris suis.</title>
        <authorList>
            <person name="Jex A.R."/>
            <person name="Nejsum P."/>
            <person name="Schwarz E.M."/>
            <person name="Hu L."/>
            <person name="Young N.D."/>
            <person name="Hall R.S."/>
            <person name="Korhonen P.K."/>
            <person name="Liao S."/>
            <person name="Thamsborg S."/>
            <person name="Xia J."/>
            <person name="Xu P."/>
            <person name="Wang S."/>
            <person name="Scheerlinck J.P."/>
            <person name="Hofmann A."/>
            <person name="Sternberg P.W."/>
            <person name="Wang J."/>
            <person name="Gasser R.B."/>
        </authorList>
    </citation>
    <scope>NUCLEOTIDE SEQUENCE [LARGE SCALE GENOMIC DNA]</scope>
    <source>
        <strain evidence="17">DCEP-RM93F</strain>
        <strain evidence="16">DCEP-RM93M</strain>
    </source>
</reference>
<comment type="pathway">
    <text evidence="3 14">Protein modification; protein glycosylation.</text>
</comment>
<dbReference type="Gene3D" id="2.80.10.50">
    <property type="match status" value="1"/>
</dbReference>
<evidence type="ECO:0000313" key="17">
    <source>
        <dbReference type="EMBL" id="KFD67831.1"/>
    </source>
</evidence>
<name>A0A085NED5_9BILA</name>
<evidence type="ECO:0000256" key="1">
    <source>
        <dbReference type="ARBA" id="ARBA00001936"/>
    </source>
</evidence>
<evidence type="ECO:0000256" key="5">
    <source>
        <dbReference type="ARBA" id="ARBA00022692"/>
    </source>
</evidence>
<evidence type="ECO:0000256" key="4">
    <source>
        <dbReference type="ARBA" id="ARBA00005680"/>
    </source>
</evidence>
<evidence type="ECO:0000256" key="6">
    <source>
        <dbReference type="ARBA" id="ARBA00022734"/>
    </source>
</evidence>
<keyword evidence="18" id="KW-1185">Reference proteome</keyword>
<protein>
    <recommendedName>
        <fullName evidence="14">Polypeptide N-acetylgalactosaminyltransferase</fullName>
        <ecNumber evidence="14">2.4.1.-</ecNumber>
    </recommendedName>
    <alternativeName>
        <fullName evidence="14">Protein-UDP acetylgalactosaminyltransferase</fullName>
    </alternativeName>
</protein>
<keyword evidence="8 14" id="KW-1133">Transmembrane helix</keyword>
<dbReference type="EMBL" id="KL363182">
    <property type="protein sequence ID" value="KFD59068.1"/>
    <property type="molecule type" value="Genomic_DNA"/>
</dbReference>
<dbReference type="GO" id="GO:0006493">
    <property type="term" value="P:protein O-linked glycosylation"/>
    <property type="evidence" value="ECO:0007669"/>
    <property type="project" value="TreeGrafter"/>
</dbReference>
<dbReference type="UniPathway" id="UPA00378"/>
<evidence type="ECO:0000256" key="9">
    <source>
        <dbReference type="ARBA" id="ARBA00023034"/>
    </source>
</evidence>
<dbReference type="Proteomes" id="UP000030764">
    <property type="component" value="Unassembled WGS sequence"/>
</dbReference>
<dbReference type="PROSITE" id="PS50231">
    <property type="entry name" value="RICIN_B_LECTIN"/>
    <property type="match status" value="1"/>
</dbReference>
<dbReference type="Gene3D" id="3.90.550.10">
    <property type="entry name" value="Spore Coat Polysaccharide Biosynthesis Protein SpsA, Chain A"/>
    <property type="match status" value="1"/>
</dbReference>
<evidence type="ECO:0000256" key="12">
    <source>
        <dbReference type="ARBA" id="ARBA00023180"/>
    </source>
</evidence>
<keyword evidence="12" id="KW-0325">Glycoprotein</keyword>
<dbReference type="InterPro" id="IPR045885">
    <property type="entry name" value="GalNAc-T"/>
</dbReference>
<keyword evidence="7" id="KW-0735">Signal-anchor</keyword>
<dbReference type="InterPro" id="IPR000772">
    <property type="entry name" value="Ricin_B_lectin"/>
</dbReference>
<evidence type="ECO:0000256" key="2">
    <source>
        <dbReference type="ARBA" id="ARBA00004323"/>
    </source>
</evidence>
<dbReference type="InterPro" id="IPR035992">
    <property type="entry name" value="Ricin_B-like_lectins"/>
</dbReference>
<keyword evidence="9 14" id="KW-0333">Golgi apparatus</keyword>
<evidence type="ECO:0000256" key="8">
    <source>
        <dbReference type="ARBA" id="ARBA00022989"/>
    </source>
</evidence>
<dbReference type="SUPFAM" id="SSF53448">
    <property type="entry name" value="Nucleotide-diphospho-sugar transferases"/>
    <property type="match status" value="1"/>
</dbReference>
<comment type="cofactor">
    <cofactor evidence="1 14">
        <name>Mn(2+)</name>
        <dbReference type="ChEBI" id="CHEBI:29035"/>
    </cofactor>
</comment>
<dbReference type="InterPro" id="IPR029044">
    <property type="entry name" value="Nucleotide-diphossugar_trans"/>
</dbReference>
<dbReference type="Pfam" id="PF00652">
    <property type="entry name" value="Ricin_B_lectin"/>
    <property type="match status" value="1"/>
</dbReference>
<keyword evidence="14" id="KW-0328">Glycosyltransferase</keyword>
<evidence type="ECO:0000256" key="14">
    <source>
        <dbReference type="RuleBase" id="RU361242"/>
    </source>
</evidence>
<sequence>MQHFYFLQHVCSSFIDYLEIISAMPRWNKVLKWVFVCCCGFVMYSVALFGQMILEGRACLRQKDWHDYKRQKADEARSGIGEHGKPYILSKQQSVLPLVDKLYRENGYSGYVSDLLPLYRSTNDVRPKACLRKKYCSNLPSVSVVLPFHNEHLSVLLRSVYSILYRSPPELLVEVILVDDASTKPELRETLDEHLSMNKMDNVRVLRTMGANGKREGAKVATGDVLVFMDAHSEVGYNWLPPLLQPIMENRRTVTSPFIDVIDCNTFAIRAQGSGARGTFDWRFYYKNIPLLNNTQMPPVDPFENPVMAGGYFAIDRSWFEELGRYDEELMIWGGEQYELSFKVWQCHGRILDVPCSHVAHIYRCKYVPFGDPGIGDFLSRNYKRVAEVWMDEFKEYLYQRNPRMRQADAGDLSKQLAIRKKLKCKSFKWFMTNVMFDQEKYYPAYEPPSLYAGSIKNQLSGLCIQFDENAKSVVKMGNCNSLRTARFELSWRSDLRLENDLCLDSPHSAPDSAIIFYRCHGQKGNQAWQYYPNSSQIYQTAIQKCLAYSPSGKVVVRHCREGDASQKWKWQK</sequence>
<evidence type="ECO:0000256" key="7">
    <source>
        <dbReference type="ARBA" id="ARBA00022968"/>
    </source>
</evidence>
<organism evidence="17">
    <name type="scientific">Trichuris suis</name>
    <name type="common">pig whipworm</name>
    <dbReference type="NCBI Taxonomy" id="68888"/>
    <lineage>
        <taxon>Eukaryota</taxon>
        <taxon>Metazoa</taxon>
        <taxon>Ecdysozoa</taxon>
        <taxon>Nematoda</taxon>
        <taxon>Enoplea</taxon>
        <taxon>Dorylaimia</taxon>
        <taxon>Trichinellida</taxon>
        <taxon>Trichuridae</taxon>
        <taxon>Trichuris</taxon>
    </lineage>
</organism>
<dbReference type="Proteomes" id="UP000030758">
    <property type="component" value="Unassembled WGS sequence"/>
</dbReference>
<dbReference type="AlphaFoldDB" id="A0A085NED5"/>
<proteinExistence type="inferred from homology"/>
<keyword evidence="11 14" id="KW-1015">Disulfide bond</keyword>
<keyword evidence="5 14" id="KW-0812">Transmembrane</keyword>
<evidence type="ECO:0000259" key="15">
    <source>
        <dbReference type="SMART" id="SM00458"/>
    </source>
</evidence>
<dbReference type="EMBL" id="KL367510">
    <property type="protein sequence ID" value="KFD67831.1"/>
    <property type="molecule type" value="Genomic_DNA"/>
</dbReference>
<keyword evidence="10 14" id="KW-0472">Membrane</keyword>
<evidence type="ECO:0000256" key="10">
    <source>
        <dbReference type="ARBA" id="ARBA00023136"/>
    </source>
</evidence>
<dbReference type="GO" id="GO:0030246">
    <property type="term" value="F:carbohydrate binding"/>
    <property type="evidence" value="ECO:0007669"/>
    <property type="project" value="UniProtKB-KW"/>
</dbReference>
<dbReference type="GO" id="GO:0004653">
    <property type="term" value="F:polypeptide N-acetylgalactosaminyltransferase activity"/>
    <property type="evidence" value="ECO:0007669"/>
    <property type="project" value="TreeGrafter"/>
</dbReference>